<dbReference type="OMA" id="LYAYANW"/>
<dbReference type="OrthoDB" id="5352400at2759"/>
<evidence type="ECO:0000313" key="3">
    <source>
        <dbReference type="EMBL" id="EEP75758.1"/>
    </source>
</evidence>
<dbReference type="KEGG" id="ure:UREG_00605"/>
<dbReference type="InParanoid" id="C4JDW5"/>
<feature type="transmembrane region" description="Helical" evidence="2">
    <location>
        <begin position="147"/>
        <end position="168"/>
    </location>
</feature>
<dbReference type="Proteomes" id="UP000002058">
    <property type="component" value="Unassembled WGS sequence"/>
</dbReference>
<dbReference type="VEuPathDB" id="FungiDB:UREG_00605"/>
<evidence type="ECO:0000256" key="2">
    <source>
        <dbReference type="SAM" id="Phobius"/>
    </source>
</evidence>
<keyword evidence="4" id="KW-1185">Reference proteome</keyword>
<sequence>MGKIMWYLPRKFVSPLAFKILVGIELPFTIAVLALFGIAAPNLYRKRLWQDGADNGFNSSPDELVYRFANYEPYTVPRPWTQFSTNFNLVISVLSTFFLLAKTPMFVLHVFYPPLSVLVHTVLIVLYCVSAAWQAGSDTSDPGHPQSGPPCVIFLAHLVLAIISCFPTDETRERQQKKLEKIRHLEELKSLKSPCYPNFMQGENGLLQPITPRTMAFNQLGGSNDLPLRTNPAQPGTPGQPMMYFPPPPKKATTKEKSVFA</sequence>
<dbReference type="AlphaFoldDB" id="C4JDW5"/>
<protein>
    <submittedName>
        <fullName evidence="3">Uncharacterized protein</fullName>
    </submittedName>
</protein>
<feature type="transmembrane region" description="Helical" evidence="2">
    <location>
        <begin position="20"/>
        <end position="40"/>
    </location>
</feature>
<evidence type="ECO:0000256" key="1">
    <source>
        <dbReference type="SAM" id="MobiDB-lite"/>
    </source>
</evidence>
<name>C4JDW5_UNCRE</name>
<feature type="transmembrane region" description="Helical" evidence="2">
    <location>
        <begin position="87"/>
        <end position="108"/>
    </location>
</feature>
<keyword evidence="2" id="KW-0812">Transmembrane</keyword>
<accession>C4JDW5</accession>
<dbReference type="HOGENOM" id="CLU_065434_0_1_1"/>
<evidence type="ECO:0000313" key="4">
    <source>
        <dbReference type="Proteomes" id="UP000002058"/>
    </source>
</evidence>
<organism evidence="3 4">
    <name type="scientific">Uncinocarpus reesii (strain UAMH 1704)</name>
    <dbReference type="NCBI Taxonomy" id="336963"/>
    <lineage>
        <taxon>Eukaryota</taxon>
        <taxon>Fungi</taxon>
        <taxon>Dikarya</taxon>
        <taxon>Ascomycota</taxon>
        <taxon>Pezizomycotina</taxon>
        <taxon>Eurotiomycetes</taxon>
        <taxon>Eurotiomycetidae</taxon>
        <taxon>Onygenales</taxon>
        <taxon>Onygenaceae</taxon>
        <taxon>Uncinocarpus</taxon>
    </lineage>
</organism>
<proteinExistence type="predicted"/>
<dbReference type="GeneID" id="8438626"/>
<keyword evidence="2" id="KW-0472">Membrane</keyword>
<dbReference type="EMBL" id="CH476615">
    <property type="protein sequence ID" value="EEP75758.1"/>
    <property type="molecule type" value="Genomic_DNA"/>
</dbReference>
<feature type="region of interest" description="Disordered" evidence="1">
    <location>
        <begin position="229"/>
        <end position="261"/>
    </location>
</feature>
<feature type="transmembrane region" description="Helical" evidence="2">
    <location>
        <begin position="115"/>
        <end position="135"/>
    </location>
</feature>
<reference evidence="4" key="1">
    <citation type="journal article" date="2009" name="Genome Res.">
        <title>Comparative genomic analyses of the human fungal pathogens Coccidioides and their relatives.</title>
        <authorList>
            <person name="Sharpton T.J."/>
            <person name="Stajich J.E."/>
            <person name="Rounsley S.D."/>
            <person name="Gardner M.J."/>
            <person name="Wortman J.R."/>
            <person name="Jordar V.S."/>
            <person name="Maiti R."/>
            <person name="Kodira C.D."/>
            <person name="Neafsey D.E."/>
            <person name="Zeng Q."/>
            <person name="Hung C.-Y."/>
            <person name="McMahan C."/>
            <person name="Muszewska A."/>
            <person name="Grynberg M."/>
            <person name="Mandel M.A."/>
            <person name="Kellner E.M."/>
            <person name="Barker B.M."/>
            <person name="Galgiani J.N."/>
            <person name="Orbach M.J."/>
            <person name="Kirkland T.N."/>
            <person name="Cole G.T."/>
            <person name="Henn M.R."/>
            <person name="Birren B.W."/>
            <person name="Taylor J.W."/>
        </authorList>
    </citation>
    <scope>NUCLEOTIDE SEQUENCE [LARGE SCALE GENOMIC DNA]</scope>
    <source>
        <strain evidence="4">UAMH 1704</strain>
    </source>
</reference>
<gene>
    <name evidence="3" type="ORF">UREG_00605</name>
</gene>
<dbReference type="RefSeq" id="XP_002541091.1">
    <property type="nucleotide sequence ID" value="XM_002541045.1"/>
</dbReference>
<dbReference type="STRING" id="336963.C4JDW5"/>
<dbReference type="eggNOG" id="ENOG502SI2P">
    <property type="taxonomic scope" value="Eukaryota"/>
</dbReference>
<keyword evidence="2" id="KW-1133">Transmembrane helix</keyword>